<feature type="transmembrane region" description="Helical" evidence="1">
    <location>
        <begin position="52"/>
        <end position="72"/>
    </location>
</feature>
<feature type="domain" description="Alpha/beta-hydrolase N-terminal" evidence="2">
    <location>
        <begin position="1"/>
        <end position="119"/>
    </location>
</feature>
<keyword evidence="1" id="KW-1133">Transmembrane helix</keyword>
<name>A0ABS5NKK2_TSUPA</name>
<dbReference type="Pfam" id="PF15420">
    <property type="entry name" value="Abhydrolase_9_N"/>
    <property type="match status" value="1"/>
</dbReference>
<comment type="caution">
    <text evidence="3">The sequence shown here is derived from an EMBL/GenBank/DDBJ whole genome shotgun (WGS) entry which is preliminary data.</text>
</comment>
<feature type="non-terminal residue" evidence="3">
    <location>
        <position position="1"/>
    </location>
</feature>
<evidence type="ECO:0000259" key="2">
    <source>
        <dbReference type="Pfam" id="PF15420"/>
    </source>
</evidence>
<keyword evidence="1" id="KW-0472">Membrane</keyword>
<dbReference type="EMBL" id="JAGXOE010000522">
    <property type="protein sequence ID" value="MBS4104826.1"/>
    <property type="molecule type" value="Genomic_DNA"/>
</dbReference>
<organism evidence="3 4">
    <name type="scientific">Tsukamurella paurometabola</name>
    <name type="common">Corynebacterium paurometabolum</name>
    <dbReference type="NCBI Taxonomy" id="2061"/>
    <lineage>
        <taxon>Bacteria</taxon>
        <taxon>Bacillati</taxon>
        <taxon>Actinomycetota</taxon>
        <taxon>Actinomycetes</taxon>
        <taxon>Mycobacteriales</taxon>
        <taxon>Tsukamurellaceae</taxon>
        <taxon>Tsukamurella</taxon>
    </lineage>
</organism>
<proteinExistence type="predicted"/>
<sequence length="122" mass="13548">LLPRSWFFQGIVSGINAVIGYAIGVLLKWVVVDLLVRAHPIRDDPRRARFVPVWRALIVLGVLVGGLAMMVAAKRWQDDIRALMGMPPGSNLWYVLTPIVAFLVAAALISTFRVLRDLGLFL</sequence>
<dbReference type="InterPro" id="IPR027788">
    <property type="entry name" value="Alpha/beta-hydrolase_N_dom"/>
</dbReference>
<keyword evidence="1" id="KW-0812">Transmembrane</keyword>
<dbReference type="RefSeq" id="WP_283250564.1">
    <property type="nucleotide sequence ID" value="NZ_JAGXOE010000522.1"/>
</dbReference>
<accession>A0ABS5NKK2</accession>
<evidence type="ECO:0000313" key="4">
    <source>
        <dbReference type="Proteomes" id="UP000676853"/>
    </source>
</evidence>
<evidence type="ECO:0000256" key="1">
    <source>
        <dbReference type="SAM" id="Phobius"/>
    </source>
</evidence>
<protein>
    <recommendedName>
        <fullName evidence="2">Alpha/beta-hydrolase N-terminal domain-containing protein</fullName>
    </recommendedName>
</protein>
<feature type="transmembrane region" description="Helical" evidence="1">
    <location>
        <begin position="92"/>
        <end position="115"/>
    </location>
</feature>
<feature type="non-terminal residue" evidence="3">
    <location>
        <position position="122"/>
    </location>
</feature>
<keyword evidence="4" id="KW-1185">Reference proteome</keyword>
<evidence type="ECO:0000313" key="3">
    <source>
        <dbReference type="EMBL" id="MBS4104826.1"/>
    </source>
</evidence>
<gene>
    <name evidence="3" type="ORF">KFZ73_26780</name>
</gene>
<reference evidence="3 4" key="1">
    <citation type="submission" date="2021-04" db="EMBL/GenBank/DDBJ databases">
        <title>Whole genome sequence analysis of a thiophenic sulfur metabolizing bacteria.</title>
        <authorList>
            <person name="Akhtar N."/>
            <person name="Akram J."/>
            <person name="Aslam A."/>
        </authorList>
    </citation>
    <scope>NUCLEOTIDE SEQUENCE [LARGE SCALE GENOMIC DNA]</scope>
    <source>
        <strain evidence="3 4">3OW</strain>
    </source>
</reference>
<dbReference type="Proteomes" id="UP000676853">
    <property type="component" value="Unassembled WGS sequence"/>
</dbReference>
<feature type="transmembrane region" description="Helical" evidence="1">
    <location>
        <begin position="6"/>
        <end position="31"/>
    </location>
</feature>